<dbReference type="SMART" id="SM00086">
    <property type="entry name" value="PAC"/>
    <property type="match status" value="1"/>
</dbReference>
<evidence type="ECO:0000259" key="3">
    <source>
        <dbReference type="PROSITE" id="PS50112"/>
    </source>
</evidence>
<feature type="domain" description="PAS" evidence="3">
    <location>
        <begin position="594"/>
        <end position="664"/>
    </location>
</feature>
<accession>A0A254TET9</accession>
<dbReference type="InterPro" id="IPR035965">
    <property type="entry name" value="PAS-like_dom_sf"/>
</dbReference>
<dbReference type="FunFam" id="3.30.450.20:FF:000099">
    <property type="entry name" value="Sensory box sensor histidine kinase"/>
    <property type="match status" value="1"/>
</dbReference>
<dbReference type="PANTHER" id="PTHR35004">
    <property type="entry name" value="TRANSPOSASE RV3428C-RELATED"/>
    <property type="match status" value="1"/>
</dbReference>
<comment type="caution">
    <text evidence="6">The sequence shown here is derived from an EMBL/GenBank/DDBJ whole genome shotgun (WGS) entry which is preliminary data.</text>
</comment>
<gene>
    <name evidence="6" type="ORF">AYR66_15485</name>
</gene>
<dbReference type="SUPFAM" id="SSF55785">
    <property type="entry name" value="PYP-like sensor domain (PAS domain)"/>
    <property type="match status" value="2"/>
</dbReference>
<comment type="caution">
    <text evidence="1">Lacks conserved residue(s) required for the propagation of feature annotation.</text>
</comment>
<dbReference type="SMART" id="SM00091">
    <property type="entry name" value="PAS"/>
    <property type="match status" value="2"/>
</dbReference>
<feature type="domain" description="PAS" evidence="3">
    <location>
        <begin position="483"/>
        <end position="546"/>
    </location>
</feature>
<dbReference type="InterPro" id="IPR013656">
    <property type="entry name" value="PAS_4"/>
</dbReference>
<feature type="domain" description="PAC" evidence="4">
    <location>
        <begin position="667"/>
        <end position="715"/>
    </location>
</feature>
<evidence type="ECO:0000259" key="2">
    <source>
        <dbReference type="PROSITE" id="PS50110"/>
    </source>
</evidence>
<dbReference type="GO" id="GO:0000160">
    <property type="term" value="P:phosphorelay signal transduction system"/>
    <property type="evidence" value="ECO:0007669"/>
    <property type="project" value="InterPro"/>
</dbReference>
<dbReference type="InterPro" id="IPR001789">
    <property type="entry name" value="Sig_transdc_resp-reg_receiver"/>
</dbReference>
<organism evidence="6 7">
    <name type="scientific">Noviherbaspirillum denitrificans</name>
    <dbReference type="NCBI Taxonomy" id="1968433"/>
    <lineage>
        <taxon>Bacteria</taxon>
        <taxon>Pseudomonadati</taxon>
        <taxon>Pseudomonadota</taxon>
        <taxon>Betaproteobacteria</taxon>
        <taxon>Burkholderiales</taxon>
        <taxon>Oxalobacteraceae</taxon>
        <taxon>Noviherbaspirillum</taxon>
    </lineage>
</organism>
<feature type="domain" description="Response regulatory" evidence="2">
    <location>
        <begin position="345"/>
        <end position="460"/>
    </location>
</feature>
<dbReference type="PROSITE" id="PS50532">
    <property type="entry name" value="HTH_IS408"/>
    <property type="match status" value="1"/>
</dbReference>
<dbReference type="Proteomes" id="UP000197535">
    <property type="component" value="Unassembled WGS sequence"/>
</dbReference>
<feature type="domain" description="HTH IS408-type" evidence="5">
    <location>
        <begin position="11"/>
        <end position="90"/>
    </location>
</feature>
<dbReference type="PROSITE" id="PS50112">
    <property type="entry name" value="PAS"/>
    <property type="match status" value="2"/>
</dbReference>
<dbReference type="NCBIfam" id="TIGR00229">
    <property type="entry name" value="sensory_box"/>
    <property type="match status" value="2"/>
</dbReference>
<sequence>MRHPALSTEKIRDILRLKMAMRLSHEQIAQSLGLSKGVVGKYVGLAKNIGLDWPAVRLMSESELKQRLHVRRRQPFPYVLPDYGRLHLRLCSSSNTLLSEWKRYKSDLAEQKTYRYTQFCEHYHSFVSRLGRSLRQVFCGGEKMFVNFAISAIPLIEGDCAYIFIATMGASRLAFACVASADTAHEWVRCAVRALHFYGGVPRLIIPDGSNGAIPIDDARDDEMVLGFARHYGTSVLPSMPRDARQKTQAVLPVKFVERWILRDLRHQQFATAAQIEAALQPCLERLNHHPFRNLPGNRASAFAELDQPALSVLPAQPYEFMVPASGSATAEVLHPAAKGERKAKVLVAESDVVMRTYLEQLFGKKYQVISAPSGRLALQTALEHRPELVLSGLARPEPDGFDLLGALRAQSTTSPIAFILLFFRPNDNADEEGMCAGADDWLAKPFNGRELLSKAKGMLALTRSRRETQRSDEQLHAVPLTILEGLSEGVVVVDSEWRITYLNTSAEKLVRLPRAYLINRNYWEAFPALRGTLAELEYRRAMSGRMAVRFEHYDEHYQAWTELTASPMEDGGILLCANDITERRRAVETLRESETRFRALAEASPGLIWQVDVEGNAVYLNPGFRELLGVPPKDLMGAAWHKMVHPQDLPSYAAALDKAIRQHERLRHRVRVKRKDGERRWLETNALPWFTAEGQYAGHVGISIDISEALETAR</sequence>
<dbReference type="RefSeq" id="WP_088707543.1">
    <property type="nucleotide sequence ID" value="NZ_LSTO01000001.1"/>
</dbReference>
<evidence type="ECO:0008006" key="8">
    <source>
        <dbReference type="Google" id="ProtNLM"/>
    </source>
</evidence>
<proteinExistence type="predicted"/>
<dbReference type="PANTHER" id="PTHR35004:SF8">
    <property type="entry name" value="TRANSPOSASE RV3428C-RELATED"/>
    <property type="match status" value="1"/>
</dbReference>
<keyword evidence="7" id="KW-1185">Reference proteome</keyword>
<evidence type="ECO:0000259" key="4">
    <source>
        <dbReference type="PROSITE" id="PS50113"/>
    </source>
</evidence>
<dbReference type="InterPro" id="IPR000700">
    <property type="entry name" value="PAS-assoc_C"/>
</dbReference>
<dbReference type="OrthoDB" id="3542865at2"/>
<evidence type="ECO:0000256" key="1">
    <source>
        <dbReference type="PROSITE-ProRule" id="PRU00169"/>
    </source>
</evidence>
<dbReference type="SUPFAM" id="SSF52172">
    <property type="entry name" value="CheY-like"/>
    <property type="match status" value="1"/>
</dbReference>
<dbReference type="AlphaFoldDB" id="A0A254TET9"/>
<protein>
    <recommendedName>
        <fullName evidence="8">PAS domain S-box protein</fullName>
    </recommendedName>
</protein>
<dbReference type="EMBL" id="LSTO01000001">
    <property type="protein sequence ID" value="OWW20677.1"/>
    <property type="molecule type" value="Genomic_DNA"/>
</dbReference>
<dbReference type="Pfam" id="PF08448">
    <property type="entry name" value="PAS_4"/>
    <property type="match status" value="2"/>
</dbReference>
<dbReference type="Gene3D" id="3.30.450.20">
    <property type="entry name" value="PAS domain"/>
    <property type="match status" value="2"/>
</dbReference>
<name>A0A254TET9_9BURK</name>
<dbReference type="SMART" id="SM00448">
    <property type="entry name" value="REC"/>
    <property type="match status" value="1"/>
</dbReference>
<dbReference type="InterPro" id="IPR000014">
    <property type="entry name" value="PAS"/>
</dbReference>
<evidence type="ECO:0000313" key="7">
    <source>
        <dbReference type="Proteomes" id="UP000197535"/>
    </source>
</evidence>
<dbReference type="InterPro" id="IPR011006">
    <property type="entry name" value="CheY-like_superfamily"/>
</dbReference>
<dbReference type="CDD" id="cd00130">
    <property type="entry name" value="PAS"/>
    <property type="match status" value="2"/>
</dbReference>
<dbReference type="Pfam" id="PF00072">
    <property type="entry name" value="Response_reg"/>
    <property type="match status" value="1"/>
</dbReference>
<dbReference type="InterPro" id="IPR001610">
    <property type="entry name" value="PAC"/>
</dbReference>
<dbReference type="PROSITE" id="PS50113">
    <property type="entry name" value="PAC"/>
    <property type="match status" value="1"/>
</dbReference>
<dbReference type="PROSITE" id="PS50110">
    <property type="entry name" value="RESPONSE_REGULATORY"/>
    <property type="match status" value="1"/>
</dbReference>
<dbReference type="InterPro" id="IPR017895">
    <property type="entry name" value="HTH_IS408/IS1162_type"/>
</dbReference>
<evidence type="ECO:0000313" key="6">
    <source>
        <dbReference type="EMBL" id="OWW20677.1"/>
    </source>
</evidence>
<dbReference type="Gene3D" id="3.40.50.2300">
    <property type="match status" value="1"/>
</dbReference>
<evidence type="ECO:0000259" key="5">
    <source>
        <dbReference type="PROSITE" id="PS50532"/>
    </source>
</evidence>
<reference evidence="6 7" key="1">
    <citation type="submission" date="2016-02" db="EMBL/GenBank/DDBJ databases">
        <authorList>
            <person name="Wen L."/>
            <person name="He K."/>
            <person name="Yang H."/>
        </authorList>
    </citation>
    <scope>NUCLEOTIDE SEQUENCE [LARGE SCALE GENOMIC DNA]</scope>
    <source>
        <strain evidence="6 7">TSA40</strain>
    </source>
</reference>